<dbReference type="RefSeq" id="WP_098096811.1">
    <property type="nucleotide sequence ID" value="NZ_NUEL01000068.1"/>
</dbReference>
<evidence type="ECO:0000256" key="4">
    <source>
        <dbReference type="ARBA" id="ARBA00022729"/>
    </source>
</evidence>
<comment type="caution">
    <text evidence="11">The sequence shown here is derived from an EMBL/GenBank/DDBJ whole genome shotgun (WGS) entry which is preliminary data.</text>
</comment>
<reference evidence="11 12" key="1">
    <citation type="submission" date="2017-09" db="EMBL/GenBank/DDBJ databases">
        <title>Large-scale bioinformatics analysis of Bacillus genomes uncovers conserved roles of natural products in bacterial physiology.</title>
        <authorList>
            <consortium name="Agbiome Team Llc"/>
            <person name="Bleich R.M."/>
            <person name="Grubbs K.J."/>
            <person name="Santa Maria K.C."/>
            <person name="Allen S.E."/>
            <person name="Farag S."/>
            <person name="Shank E.A."/>
            <person name="Bowers A."/>
        </authorList>
    </citation>
    <scope>NUCLEOTIDE SEQUENCE [LARGE SCALE GENOMIC DNA]</scope>
    <source>
        <strain evidence="11 12">AFS004017</strain>
    </source>
</reference>
<dbReference type="Pfam" id="PF05572">
    <property type="entry name" value="Peptidase_M43"/>
    <property type="match status" value="1"/>
</dbReference>
<gene>
    <name evidence="11" type="ORF">CN684_30315</name>
</gene>
<evidence type="ECO:0000256" key="5">
    <source>
        <dbReference type="ARBA" id="ARBA00022801"/>
    </source>
</evidence>
<proteinExistence type="inferred from homology"/>
<dbReference type="SUPFAM" id="SSF55486">
    <property type="entry name" value="Metalloproteases ('zincins'), catalytic domain"/>
    <property type="match status" value="1"/>
</dbReference>
<name>A0A2C4HQ45_9BACI</name>
<dbReference type="InterPro" id="IPR008754">
    <property type="entry name" value="Peptidase_M43"/>
</dbReference>
<comment type="similarity">
    <text evidence="1">Belongs to the peptidase M43B family.</text>
</comment>
<evidence type="ECO:0000259" key="10">
    <source>
        <dbReference type="Pfam" id="PF05572"/>
    </source>
</evidence>
<feature type="region of interest" description="Disordered" evidence="9">
    <location>
        <begin position="248"/>
        <end position="276"/>
    </location>
</feature>
<dbReference type="GO" id="GO:0046872">
    <property type="term" value="F:metal ion binding"/>
    <property type="evidence" value="ECO:0007669"/>
    <property type="project" value="UniProtKB-KW"/>
</dbReference>
<dbReference type="CDD" id="cd04275">
    <property type="entry name" value="ZnMc_pappalysin_like"/>
    <property type="match status" value="1"/>
</dbReference>
<dbReference type="GO" id="GO:0006508">
    <property type="term" value="P:proteolysis"/>
    <property type="evidence" value="ECO:0007669"/>
    <property type="project" value="UniProtKB-KW"/>
</dbReference>
<dbReference type="GO" id="GO:0008237">
    <property type="term" value="F:metallopeptidase activity"/>
    <property type="evidence" value="ECO:0007669"/>
    <property type="project" value="UniProtKB-KW"/>
</dbReference>
<dbReference type="InterPro" id="IPR024079">
    <property type="entry name" value="MetalloPept_cat_dom_sf"/>
</dbReference>
<dbReference type="Proteomes" id="UP000220045">
    <property type="component" value="Unassembled WGS sequence"/>
</dbReference>
<evidence type="ECO:0000256" key="2">
    <source>
        <dbReference type="ARBA" id="ARBA00022670"/>
    </source>
</evidence>
<evidence type="ECO:0000256" key="6">
    <source>
        <dbReference type="ARBA" id="ARBA00022833"/>
    </source>
</evidence>
<protein>
    <submittedName>
        <fullName evidence="11">Zinc metalloprotease</fullName>
    </submittedName>
</protein>
<keyword evidence="2 11" id="KW-0645">Protease</keyword>
<dbReference type="Gene3D" id="3.40.390.10">
    <property type="entry name" value="Collagenase (Catalytic Domain)"/>
    <property type="match status" value="1"/>
</dbReference>
<dbReference type="EMBL" id="NUEL01000068">
    <property type="protein sequence ID" value="PEJ00755.1"/>
    <property type="molecule type" value="Genomic_DNA"/>
</dbReference>
<feature type="domain" description="Peptidase M43 pregnancy-associated plasma-A" evidence="10">
    <location>
        <begin position="161"/>
        <end position="316"/>
    </location>
</feature>
<evidence type="ECO:0000256" key="3">
    <source>
        <dbReference type="ARBA" id="ARBA00022723"/>
    </source>
</evidence>
<feature type="compositionally biased region" description="Polar residues" evidence="9">
    <location>
        <begin position="253"/>
        <end position="272"/>
    </location>
</feature>
<evidence type="ECO:0000256" key="7">
    <source>
        <dbReference type="ARBA" id="ARBA00023049"/>
    </source>
</evidence>
<keyword evidence="7 11" id="KW-0482">Metalloprotease</keyword>
<keyword evidence="4" id="KW-0732">Signal</keyword>
<keyword evidence="5" id="KW-0378">Hydrolase</keyword>
<evidence type="ECO:0000313" key="12">
    <source>
        <dbReference type="Proteomes" id="UP000220045"/>
    </source>
</evidence>
<evidence type="ECO:0000256" key="8">
    <source>
        <dbReference type="ARBA" id="ARBA00023157"/>
    </source>
</evidence>
<accession>A0A2C4HQ45</accession>
<dbReference type="AlphaFoldDB" id="A0A2C4HQ45"/>
<evidence type="ECO:0000256" key="1">
    <source>
        <dbReference type="ARBA" id="ARBA00008721"/>
    </source>
</evidence>
<dbReference type="PANTHER" id="PTHR47466">
    <property type="match status" value="1"/>
</dbReference>
<evidence type="ECO:0000256" key="9">
    <source>
        <dbReference type="SAM" id="MobiDB-lite"/>
    </source>
</evidence>
<organism evidence="11 12">
    <name type="scientific">Bacillus wiedmannii</name>
    <dbReference type="NCBI Taxonomy" id="1890302"/>
    <lineage>
        <taxon>Bacteria</taxon>
        <taxon>Bacillati</taxon>
        <taxon>Bacillota</taxon>
        <taxon>Bacilli</taxon>
        <taxon>Bacillales</taxon>
        <taxon>Bacillaceae</taxon>
        <taxon>Bacillus</taxon>
        <taxon>Bacillus cereus group</taxon>
    </lineage>
</organism>
<keyword evidence="8" id="KW-1015">Disulfide bond</keyword>
<sequence>MPNQTNSSETTNTPTVRRCATIELHHKLLNESEQYKNARIEIESVTNEFMNSARIESERPVVKIPVVVHIVWNTEEQNISDEQVHSQIDVLNRDFRATNPDIANVPSAFKDSVSDARVEFFLATKDPDGNQTNGITRTHTNEQSFLADDNSVKSQSTGGVDAWPADKYLNLWVCPKILAEDHEIVLGYAQFPGGPSETDGVVIAYKYFGTTGTAEKPFHLGRTATHEIGHWFNLFHIWGDDRNACNGSDRVSDTPNQGGHNGGKSSQGTNPDITFPHISCNNGPDGDMFMNYMDYVNDDTMVMFTKGQVDRIDACLAGPRSSFLTN</sequence>
<keyword evidence="3" id="KW-0479">Metal-binding</keyword>
<evidence type="ECO:0000313" key="11">
    <source>
        <dbReference type="EMBL" id="PEJ00755.1"/>
    </source>
</evidence>
<dbReference type="PANTHER" id="PTHR47466:SF1">
    <property type="entry name" value="METALLOPROTEASE MEP1 (AFU_ORTHOLOGUE AFUA_1G07730)-RELATED"/>
    <property type="match status" value="1"/>
</dbReference>
<keyword evidence="6" id="KW-0862">Zinc</keyword>